<dbReference type="Gene3D" id="3.15.10.30">
    <property type="entry name" value="Haemolymph juvenile hormone binding protein"/>
    <property type="match status" value="1"/>
</dbReference>
<evidence type="ECO:0000256" key="3">
    <source>
        <dbReference type="ARBA" id="ARBA00060902"/>
    </source>
</evidence>
<reference evidence="5" key="1">
    <citation type="journal article" date="2014" name="BMC Genomics">
        <title>Characterizing the developmental transcriptome of the oriental fruit fly, Bactrocera dorsalis (Diptera: Tephritidae) through comparative genomic analysis with Drosophila melanogaster utilizing modENCODE datasets.</title>
        <authorList>
            <person name="Geib S.M."/>
            <person name="Calla B."/>
            <person name="Hall B."/>
            <person name="Hou S."/>
            <person name="Manoukis N.C."/>
        </authorList>
    </citation>
    <scope>NUCLEOTIDE SEQUENCE</scope>
    <source>
        <strain evidence="5">Punador</strain>
    </source>
</reference>
<dbReference type="PANTHER" id="PTHR11008:SF25">
    <property type="entry name" value="IP09473P-RELATED"/>
    <property type="match status" value="1"/>
</dbReference>
<protein>
    <submittedName>
        <fullName evidence="5">Circadian clock-controlled protein</fullName>
    </submittedName>
</protein>
<dbReference type="AlphaFoldDB" id="A0A034WJZ7"/>
<evidence type="ECO:0000256" key="4">
    <source>
        <dbReference type="SAM" id="SignalP"/>
    </source>
</evidence>
<dbReference type="GO" id="GO:0005615">
    <property type="term" value="C:extracellular space"/>
    <property type="evidence" value="ECO:0007669"/>
    <property type="project" value="TreeGrafter"/>
</dbReference>
<dbReference type="Pfam" id="PF06585">
    <property type="entry name" value="JHBP"/>
    <property type="match status" value="1"/>
</dbReference>
<dbReference type="GO" id="GO:0007623">
    <property type="term" value="P:circadian rhythm"/>
    <property type="evidence" value="ECO:0007669"/>
    <property type="project" value="UniProtKB-ARBA"/>
</dbReference>
<accession>A0A034WJZ7</accession>
<dbReference type="PANTHER" id="PTHR11008">
    <property type="entry name" value="PROTEIN TAKEOUT-LIKE PROTEIN"/>
    <property type="match status" value="1"/>
</dbReference>
<evidence type="ECO:0000256" key="2">
    <source>
        <dbReference type="ARBA" id="ARBA00023108"/>
    </source>
</evidence>
<evidence type="ECO:0000313" key="5">
    <source>
        <dbReference type="EMBL" id="JAC55901.1"/>
    </source>
</evidence>
<name>A0A034WJZ7_BACDO</name>
<gene>
    <name evidence="5" type="primary">CCCP</name>
</gene>
<dbReference type="InterPro" id="IPR038606">
    <property type="entry name" value="To_sf"/>
</dbReference>
<dbReference type="EMBL" id="GAKP01003051">
    <property type="protein sequence ID" value="JAC55901.1"/>
    <property type="molecule type" value="Transcribed_RNA"/>
</dbReference>
<comment type="similarity">
    <text evidence="3">Belongs to the TO family.</text>
</comment>
<sequence length="286" mass="32867">MWQTVKQVSSLCKIALICGLIVVNGVNEVTSVEFYTEKPAFLPSCKINEPGFTKCSTNTVQKLIDQLVIGIPEVVKEFGPFDPMRVHDIYFKQDSSDVARVHANLSDVIVKGFSKTIIKESRVSKKDYSWITKIFLPKMRMDANYKMEGRILLIPLRGSGKMFIEIENLDIKLYTKTRLYEKGGFTFDNVTAVRVDLNMTRVRTNFENIFNGQSKEVERSTNEFFNENWRDFYEALKPIISETVETILYDVMHKVFELIPANFFVEDIPTSEQLYGTKNTSGSTKK</sequence>
<feature type="chain" id="PRO_5001557954" evidence="4">
    <location>
        <begin position="32"/>
        <end position="286"/>
    </location>
</feature>
<proteinExistence type="inferred from homology"/>
<dbReference type="InterPro" id="IPR010562">
    <property type="entry name" value="Haemolymph_juvenile_hormone-bd"/>
</dbReference>
<dbReference type="FunFam" id="3.15.10.30:FF:000001">
    <property type="entry name" value="Takeout-like protein 1"/>
    <property type="match status" value="1"/>
</dbReference>
<evidence type="ECO:0000256" key="1">
    <source>
        <dbReference type="ARBA" id="ARBA00022729"/>
    </source>
</evidence>
<organism evidence="5">
    <name type="scientific">Bactrocera dorsalis</name>
    <name type="common">Oriental fruit fly</name>
    <name type="synonym">Dacus dorsalis</name>
    <dbReference type="NCBI Taxonomy" id="27457"/>
    <lineage>
        <taxon>Eukaryota</taxon>
        <taxon>Metazoa</taxon>
        <taxon>Ecdysozoa</taxon>
        <taxon>Arthropoda</taxon>
        <taxon>Hexapoda</taxon>
        <taxon>Insecta</taxon>
        <taxon>Pterygota</taxon>
        <taxon>Neoptera</taxon>
        <taxon>Endopterygota</taxon>
        <taxon>Diptera</taxon>
        <taxon>Brachycera</taxon>
        <taxon>Muscomorpha</taxon>
        <taxon>Tephritoidea</taxon>
        <taxon>Tephritidae</taxon>
        <taxon>Bactrocera</taxon>
        <taxon>Bactrocera</taxon>
    </lineage>
</organism>
<dbReference type="OrthoDB" id="8175281at2759"/>
<keyword evidence="1 4" id="KW-0732">Signal</keyword>
<keyword evidence="2" id="KW-0090">Biological rhythms</keyword>
<dbReference type="SMART" id="SM00700">
    <property type="entry name" value="JHBP"/>
    <property type="match status" value="1"/>
</dbReference>
<feature type="signal peptide" evidence="4">
    <location>
        <begin position="1"/>
        <end position="31"/>
    </location>
</feature>